<keyword evidence="12" id="KW-1185">Reference proteome</keyword>
<evidence type="ECO:0000256" key="7">
    <source>
        <dbReference type="ARBA" id="ARBA00022833"/>
    </source>
</evidence>
<evidence type="ECO:0000256" key="1">
    <source>
        <dbReference type="ARBA" id="ARBA00001947"/>
    </source>
</evidence>
<comment type="similarity">
    <text evidence="2 9">Belongs to the peptidase M18 family.</text>
</comment>
<dbReference type="GO" id="GO:0008237">
    <property type="term" value="F:metallopeptidase activity"/>
    <property type="evidence" value="ECO:0007669"/>
    <property type="project" value="UniProtKB-KW"/>
</dbReference>
<dbReference type="GO" id="GO:0005737">
    <property type="term" value="C:cytoplasm"/>
    <property type="evidence" value="ECO:0007669"/>
    <property type="project" value="UniProtKB-ARBA"/>
</dbReference>
<keyword evidence="4 9" id="KW-0645">Protease</keyword>
<dbReference type="Gene3D" id="2.30.250.10">
    <property type="entry name" value="Aminopeptidase i, Domain 2"/>
    <property type="match status" value="1"/>
</dbReference>
<dbReference type="GO" id="GO:0008270">
    <property type="term" value="F:zinc ion binding"/>
    <property type="evidence" value="ECO:0007669"/>
    <property type="project" value="InterPro"/>
</dbReference>
<dbReference type="SUPFAM" id="SSF53187">
    <property type="entry name" value="Zn-dependent exopeptidases"/>
    <property type="match status" value="1"/>
</dbReference>
<dbReference type="PRINTS" id="PR00932">
    <property type="entry name" value="AMINO1PTASE"/>
</dbReference>
<evidence type="ECO:0000256" key="9">
    <source>
        <dbReference type="RuleBase" id="RU004386"/>
    </source>
</evidence>
<dbReference type="EMBL" id="JACFXU010000013">
    <property type="protein sequence ID" value="MBA6412523.1"/>
    <property type="molecule type" value="Genomic_DNA"/>
</dbReference>
<keyword evidence="8 9" id="KW-0482">Metalloprotease</keyword>
<evidence type="ECO:0000256" key="3">
    <source>
        <dbReference type="ARBA" id="ARBA00022438"/>
    </source>
</evidence>
<reference evidence="11 12" key="1">
    <citation type="submission" date="2020-07" db="EMBL/GenBank/DDBJ databases">
        <title>Halieaceae bacterium, F7430, whole genome shotgun sequencing project.</title>
        <authorList>
            <person name="Jiang S."/>
            <person name="Liu Z.W."/>
            <person name="Du Z.J."/>
        </authorList>
    </citation>
    <scope>NUCLEOTIDE SEQUENCE [LARGE SCALE GENOMIC DNA]</scope>
    <source>
        <strain evidence="11 12">F7430</strain>
    </source>
</reference>
<dbReference type="Proteomes" id="UP000539350">
    <property type="component" value="Unassembled WGS sequence"/>
</dbReference>
<keyword evidence="3 9" id="KW-0031">Aminopeptidase</keyword>
<evidence type="ECO:0000256" key="6">
    <source>
        <dbReference type="ARBA" id="ARBA00022801"/>
    </source>
</evidence>
<dbReference type="Pfam" id="PF02127">
    <property type="entry name" value="Peptidase_M18"/>
    <property type="match status" value="1"/>
</dbReference>
<dbReference type="FunFam" id="2.30.250.10:FF:000003">
    <property type="entry name" value="Probable M18 family aminopeptidase 2"/>
    <property type="match status" value="1"/>
</dbReference>
<dbReference type="CDD" id="cd05658">
    <property type="entry name" value="M18_DAP"/>
    <property type="match status" value="1"/>
</dbReference>
<dbReference type="GO" id="GO:0006508">
    <property type="term" value="P:proteolysis"/>
    <property type="evidence" value="ECO:0007669"/>
    <property type="project" value="UniProtKB-KW"/>
</dbReference>
<gene>
    <name evidence="11" type="ORF">H2508_05305</name>
</gene>
<dbReference type="RefSeq" id="WP_182169691.1">
    <property type="nucleotide sequence ID" value="NZ_JACFXU010000013.1"/>
</dbReference>
<dbReference type="NCBIfam" id="NF002759">
    <property type="entry name" value="PRK02813.1"/>
    <property type="match status" value="1"/>
</dbReference>
<comment type="caution">
    <text evidence="11">The sequence shown here is derived from an EMBL/GenBank/DDBJ whole genome shotgun (WGS) entry which is preliminary data.</text>
</comment>
<evidence type="ECO:0000313" key="12">
    <source>
        <dbReference type="Proteomes" id="UP000539350"/>
    </source>
</evidence>
<dbReference type="PANTHER" id="PTHR28570">
    <property type="entry name" value="ASPARTYL AMINOPEPTIDASE"/>
    <property type="match status" value="1"/>
</dbReference>
<protein>
    <recommendedName>
        <fullName evidence="10">M18 family aminopeptidase</fullName>
        <ecNumber evidence="10">3.4.11.-</ecNumber>
    </recommendedName>
</protein>
<evidence type="ECO:0000256" key="2">
    <source>
        <dbReference type="ARBA" id="ARBA00008290"/>
    </source>
</evidence>
<dbReference type="GO" id="GO:0004177">
    <property type="term" value="F:aminopeptidase activity"/>
    <property type="evidence" value="ECO:0007669"/>
    <property type="project" value="UniProtKB-KW"/>
</dbReference>
<keyword evidence="7 9" id="KW-0862">Zinc</keyword>
<name>A0A7W2TV62_9GAMM</name>
<organism evidence="11 12">
    <name type="scientific">Sediminihaliea albiluteola</name>
    <dbReference type="NCBI Taxonomy" id="2758564"/>
    <lineage>
        <taxon>Bacteria</taxon>
        <taxon>Pseudomonadati</taxon>
        <taxon>Pseudomonadota</taxon>
        <taxon>Gammaproteobacteria</taxon>
        <taxon>Cellvibrionales</taxon>
        <taxon>Halieaceae</taxon>
        <taxon>Sediminihaliea</taxon>
    </lineage>
</organism>
<dbReference type="AlphaFoldDB" id="A0A7W2TV62"/>
<proteinExistence type="inferred from homology"/>
<sequence>MSQTSSQDSFNTALCDFLSRATTPFHAVDAIVKRLDAAGFSALRDDSSWSLEAGGKYYLTRNDSAIVAFSLGRDSSRDSGMRMVGAHTDSPCLMVKPQPEKLRHGYFQLGVEVYGGALLNPWFDRDLSLAGRVSYHGKDGLLKTALIDFRRAIATIPSLAIHLDREVNQKRSINPQTDILPILTQLPGEEALDFRRLIAEQLRAEHPEIDVAEVLDYELSFYDTQVAALLGLEGEFIASARLDNLLSCYTGLEALLQADGTQSTLLVCNDHEEVGSLSTSGAQGPLLRSVLKRIAGDESAYQALIERSMMISADNAHGIHPNYADRHDDNHGPLLNAGPVIKINANQRYATNSETAGLFRLLAKQEAVPVQAFVVRSDMACGSTIGPITAGGTGIRTLDIGVPTFAMHSIRELAGSKDAFDLARVLRRFYDFPGPLSAG</sequence>
<dbReference type="Gene3D" id="3.40.630.10">
    <property type="entry name" value="Zn peptidases"/>
    <property type="match status" value="1"/>
</dbReference>
<keyword evidence="5 9" id="KW-0479">Metal-binding</keyword>
<keyword evidence="6 9" id="KW-0378">Hydrolase</keyword>
<dbReference type="InterPro" id="IPR023358">
    <property type="entry name" value="Peptidase_M18_dom2"/>
</dbReference>
<evidence type="ECO:0000256" key="8">
    <source>
        <dbReference type="ARBA" id="ARBA00023049"/>
    </source>
</evidence>
<dbReference type="InterPro" id="IPR001948">
    <property type="entry name" value="Peptidase_M18"/>
</dbReference>
<accession>A0A7W2TV62</accession>
<evidence type="ECO:0000256" key="4">
    <source>
        <dbReference type="ARBA" id="ARBA00022670"/>
    </source>
</evidence>
<evidence type="ECO:0000256" key="5">
    <source>
        <dbReference type="ARBA" id="ARBA00022723"/>
    </source>
</evidence>
<comment type="cofactor">
    <cofactor evidence="1 10">
        <name>Zn(2+)</name>
        <dbReference type="ChEBI" id="CHEBI:29105"/>
    </cofactor>
</comment>
<evidence type="ECO:0000256" key="10">
    <source>
        <dbReference type="RuleBase" id="RU004387"/>
    </source>
</evidence>
<dbReference type="EC" id="3.4.11.-" evidence="10"/>
<dbReference type="PANTHER" id="PTHR28570:SF3">
    <property type="entry name" value="ASPARTYL AMINOPEPTIDASE"/>
    <property type="match status" value="1"/>
</dbReference>
<evidence type="ECO:0000313" key="11">
    <source>
        <dbReference type="EMBL" id="MBA6412523.1"/>
    </source>
</evidence>
<dbReference type="SUPFAM" id="SSF101821">
    <property type="entry name" value="Aminopeptidase/glucanase lid domain"/>
    <property type="match status" value="1"/>
</dbReference>